<protein>
    <recommendedName>
        <fullName evidence="3">DUF4124 domain-containing protein</fullName>
    </recommendedName>
</protein>
<dbReference type="EMBL" id="QFPP01000762">
    <property type="protein sequence ID" value="PZQ58756.1"/>
    <property type="molecule type" value="Genomic_DNA"/>
</dbReference>
<evidence type="ECO:0000256" key="2">
    <source>
        <dbReference type="SAM" id="SignalP"/>
    </source>
</evidence>
<proteinExistence type="predicted"/>
<dbReference type="AlphaFoldDB" id="A0A2W5NZ74"/>
<feature type="region of interest" description="Disordered" evidence="1">
    <location>
        <begin position="38"/>
        <end position="64"/>
    </location>
</feature>
<evidence type="ECO:0000313" key="5">
    <source>
        <dbReference type="Proteomes" id="UP000249135"/>
    </source>
</evidence>
<feature type="chain" id="PRO_5015845983" description="DUF4124 domain-containing protein" evidence="2">
    <location>
        <begin position="22"/>
        <end position="166"/>
    </location>
</feature>
<sequence>MKSAPLLCLCLGAVLAGPAFAMYRCEAADGTISFQDKRCPEGSKEQTLGATAPPPLVSGPDDGQRAQQIRRNQEASTRALRKTQLESTLLPAARSALASHRQACEQELSALRAQREGTSGRFPGQRQTLDESLAAAQARCDRQGRELADRVETLRSECSALQCTAR</sequence>
<feature type="signal peptide" evidence="2">
    <location>
        <begin position="1"/>
        <end position="21"/>
    </location>
</feature>
<dbReference type="Proteomes" id="UP000249135">
    <property type="component" value="Unassembled WGS sequence"/>
</dbReference>
<dbReference type="InterPro" id="IPR025392">
    <property type="entry name" value="DUF4124"/>
</dbReference>
<gene>
    <name evidence="4" type="ORF">DI563_30615</name>
</gene>
<name>A0A2W5NZ74_VARPD</name>
<dbReference type="Pfam" id="PF13511">
    <property type="entry name" value="DUF4124"/>
    <property type="match status" value="1"/>
</dbReference>
<accession>A0A2W5NZ74</accession>
<evidence type="ECO:0000256" key="1">
    <source>
        <dbReference type="SAM" id="MobiDB-lite"/>
    </source>
</evidence>
<keyword evidence="2" id="KW-0732">Signal</keyword>
<evidence type="ECO:0000259" key="3">
    <source>
        <dbReference type="Pfam" id="PF13511"/>
    </source>
</evidence>
<reference evidence="4 5" key="1">
    <citation type="submission" date="2017-08" db="EMBL/GenBank/DDBJ databases">
        <title>Infants hospitalized years apart are colonized by the same room-sourced microbial strains.</title>
        <authorList>
            <person name="Brooks B."/>
            <person name="Olm M.R."/>
            <person name="Firek B.A."/>
            <person name="Baker R."/>
            <person name="Thomas B.C."/>
            <person name="Morowitz M.J."/>
            <person name="Banfield J.F."/>
        </authorList>
    </citation>
    <scope>NUCLEOTIDE SEQUENCE [LARGE SCALE GENOMIC DNA]</scope>
    <source>
        <strain evidence="4">S2_005_003_R2_41</strain>
    </source>
</reference>
<evidence type="ECO:0000313" key="4">
    <source>
        <dbReference type="EMBL" id="PZQ58756.1"/>
    </source>
</evidence>
<comment type="caution">
    <text evidence="4">The sequence shown here is derived from an EMBL/GenBank/DDBJ whole genome shotgun (WGS) entry which is preliminary data.</text>
</comment>
<organism evidence="4 5">
    <name type="scientific">Variovorax paradoxus</name>
    <dbReference type="NCBI Taxonomy" id="34073"/>
    <lineage>
        <taxon>Bacteria</taxon>
        <taxon>Pseudomonadati</taxon>
        <taxon>Pseudomonadota</taxon>
        <taxon>Betaproteobacteria</taxon>
        <taxon>Burkholderiales</taxon>
        <taxon>Comamonadaceae</taxon>
        <taxon>Variovorax</taxon>
    </lineage>
</organism>
<feature type="domain" description="DUF4124" evidence="3">
    <location>
        <begin position="9"/>
        <end position="56"/>
    </location>
</feature>